<dbReference type="PANTHER" id="PTHR43031">
    <property type="entry name" value="FAD-DEPENDENT OXIDOREDUCTASE"/>
    <property type="match status" value="1"/>
</dbReference>
<reference evidence="3 4" key="1">
    <citation type="journal article" date="2017" name="Curr. Microbiol.">
        <title>Mucilaginibacter ginsenosidivorans sp. nov., Isolated from Soil of Ginseng Field.</title>
        <authorList>
            <person name="Kim M.M."/>
            <person name="Siddiqi M.Z."/>
            <person name="Im W.T."/>
        </authorList>
    </citation>
    <scope>NUCLEOTIDE SEQUENCE [LARGE SCALE GENOMIC DNA]</scope>
    <source>
        <strain evidence="3 4">Gsoil 3017</strain>
    </source>
</reference>
<evidence type="ECO:0000256" key="1">
    <source>
        <dbReference type="SAM" id="SignalP"/>
    </source>
</evidence>
<evidence type="ECO:0000313" key="3">
    <source>
        <dbReference type="EMBL" id="QEC62990.1"/>
    </source>
</evidence>
<dbReference type="InterPro" id="IPR001763">
    <property type="entry name" value="Rhodanese-like_dom"/>
</dbReference>
<dbReference type="OrthoDB" id="9808735at2"/>
<keyword evidence="4" id="KW-1185">Reference proteome</keyword>
<organism evidence="3 4">
    <name type="scientific">Mucilaginibacter ginsenosidivorans</name>
    <dbReference type="NCBI Taxonomy" id="398053"/>
    <lineage>
        <taxon>Bacteria</taxon>
        <taxon>Pseudomonadati</taxon>
        <taxon>Bacteroidota</taxon>
        <taxon>Sphingobacteriia</taxon>
        <taxon>Sphingobacteriales</taxon>
        <taxon>Sphingobacteriaceae</taxon>
        <taxon>Mucilaginibacter</taxon>
    </lineage>
</organism>
<dbReference type="AlphaFoldDB" id="A0A5B8UV26"/>
<feature type="domain" description="Rhodanese" evidence="2">
    <location>
        <begin position="294"/>
        <end position="396"/>
    </location>
</feature>
<feature type="domain" description="Rhodanese" evidence="2">
    <location>
        <begin position="169"/>
        <end position="268"/>
    </location>
</feature>
<dbReference type="EMBL" id="CP042436">
    <property type="protein sequence ID" value="QEC62990.1"/>
    <property type="molecule type" value="Genomic_DNA"/>
</dbReference>
<dbReference type="SMART" id="SM00450">
    <property type="entry name" value="RHOD"/>
    <property type="match status" value="3"/>
</dbReference>
<dbReference type="InterPro" id="IPR050229">
    <property type="entry name" value="GlpE_sulfurtransferase"/>
</dbReference>
<dbReference type="KEGG" id="mgin:FRZ54_10495"/>
<proteinExistence type="predicted"/>
<gene>
    <name evidence="3" type="ORF">FRZ54_10495</name>
</gene>
<dbReference type="Gene3D" id="3.40.250.10">
    <property type="entry name" value="Rhodanese-like domain"/>
    <property type="match status" value="3"/>
</dbReference>
<dbReference type="PANTHER" id="PTHR43031:SF1">
    <property type="entry name" value="PYRIDINE NUCLEOTIDE-DISULPHIDE OXIDOREDUCTASE"/>
    <property type="match status" value="1"/>
</dbReference>
<name>A0A5B8UV26_9SPHI</name>
<feature type="chain" id="PRO_5022883819" evidence="1">
    <location>
        <begin position="21"/>
        <end position="418"/>
    </location>
</feature>
<dbReference type="CDD" id="cd00158">
    <property type="entry name" value="RHOD"/>
    <property type="match status" value="3"/>
</dbReference>
<accession>A0A5B8UV26</accession>
<feature type="domain" description="Rhodanese" evidence="2">
    <location>
        <begin position="45"/>
        <end position="144"/>
    </location>
</feature>
<dbReference type="RefSeq" id="WP_147031566.1">
    <property type="nucleotide sequence ID" value="NZ_CP042436.1"/>
</dbReference>
<dbReference type="PROSITE" id="PS50206">
    <property type="entry name" value="RHODANESE_3"/>
    <property type="match status" value="3"/>
</dbReference>
<protein>
    <submittedName>
        <fullName evidence="3">Rhodanese-like domain-containing protein</fullName>
    </submittedName>
</protein>
<keyword evidence="1" id="KW-0732">Signal</keyword>
<evidence type="ECO:0000259" key="2">
    <source>
        <dbReference type="PROSITE" id="PS50206"/>
    </source>
</evidence>
<sequence>MKPRYLALLLFSLAGLTAGAQQLQLYDNTNYKAIYFKQACDLISKTPNLVLLDVRSPGEYADTSQYVGSRIGRLKGSVNISIDSVEKHFNDLKALKGRPFLVYCSHSQRSRRVSKFLADSGFTNIYSLNGGMTEVNRTPDAAFPCKSSLYTSNLPYKLIPPDDAVAFVKDKTNLVIDVRPAAQFNGTDSAEFNNIGRFKNATNIPHDQLDQQIGKLAKYKERPILVVDLSLTAEVNAAEKLTKAGFKNVSVLYDGIDAFILRFPSASRERKELLTGEPGYKLVGVKETVDLLNNSPNTVVADIRPKDQFENKAEQKFLNLGRIKNAVNLVSQEQLEGYLANKAKTTPVLIYGSFSAGTRGMKGMPVASPSELAKKLAAEGYTHVYLLYNGIYDVVWSAANVDGLQSAKGILTDHEGLY</sequence>
<feature type="signal peptide" evidence="1">
    <location>
        <begin position="1"/>
        <end position="20"/>
    </location>
</feature>
<dbReference type="SUPFAM" id="SSF52821">
    <property type="entry name" value="Rhodanese/Cell cycle control phosphatase"/>
    <property type="match status" value="3"/>
</dbReference>
<dbReference type="InterPro" id="IPR036873">
    <property type="entry name" value="Rhodanese-like_dom_sf"/>
</dbReference>
<evidence type="ECO:0000313" key="4">
    <source>
        <dbReference type="Proteomes" id="UP000321479"/>
    </source>
</evidence>
<dbReference type="Proteomes" id="UP000321479">
    <property type="component" value="Chromosome"/>
</dbReference>
<dbReference type="Pfam" id="PF00581">
    <property type="entry name" value="Rhodanese"/>
    <property type="match status" value="3"/>
</dbReference>